<evidence type="ECO:0008006" key="6">
    <source>
        <dbReference type="Google" id="ProtNLM"/>
    </source>
</evidence>
<feature type="chain" id="PRO_5013276541" description="SEA domain-containing protein" evidence="3">
    <location>
        <begin position="21"/>
        <end position="1515"/>
    </location>
</feature>
<dbReference type="EnsemblMetazoa" id="Aqu2.1.40374_001">
    <property type="protein sequence ID" value="Aqu2.1.40374_001"/>
    <property type="gene ID" value="Aqu2.1.40374"/>
</dbReference>
<keyword evidence="3" id="KW-0732">Signal</keyword>
<evidence type="ECO:0000313" key="4">
    <source>
        <dbReference type="EnsemblMetazoa" id="Aqu2.1.40374_001"/>
    </source>
</evidence>
<dbReference type="KEGG" id="aqu:109593817"/>
<proteinExistence type="predicted"/>
<gene>
    <name evidence="4" type="primary">109593817</name>
</gene>
<keyword evidence="2" id="KW-0812">Transmembrane</keyword>
<dbReference type="Proteomes" id="UP000007879">
    <property type="component" value="Unassembled WGS sequence"/>
</dbReference>
<accession>A0A1X7VKD6</accession>
<keyword evidence="2" id="KW-1133">Transmembrane helix</keyword>
<feature type="compositionally biased region" description="Low complexity" evidence="1">
    <location>
        <begin position="1159"/>
        <end position="1201"/>
    </location>
</feature>
<feature type="signal peptide" evidence="3">
    <location>
        <begin position="1"/>
        <end position="20"/>
    </location>
</feature>
<name>A0A1X7VKD6_AMPQE</name>
<feature type="compositionally biased region" description="Polar residues" evidence="1">
    <location>
        <begin position="1428"/>
        <end position="1452"/>
    </location>
</feature>
<feature type="region of interest" description="Disordered" evidence="1">
    <location>
        <begin position="1399"/>
        <end position="1515"/>
    </location>
</feature>
<evidence type="ECO:0000256" key="2">
    <source>
        <dbReference type="SAM" id="Phobius"/>
    </source>
</evidence>
<reference evidence="4" key="2">
    <citation type="submission" date="2017-05" db="UniProtKB">
        <authorList>
            <consortium name="EnsemblMetazoa"/>
        </authorList>
    </citation>
    <scope>IDENTIFICATION</scope>
</reference>
<evidence type="ECO:0000313" key="5">
    <source>
        <dbReference type="Proteomes" id="UP000007879"/>
    </source>
</evidence>
<feature type="compositionally biased region" description="Basic and acidic residues" evidence="1">
    <location>
        <begin position="1453"/>
        <end position="1481"/>
    </location>
</feature>
<keyword evidence="2" id="KW-0472">Membrane</keyword>
<evidence type="ECO:0000256" key="3">
    <source>
        <dbReference type="SAM" id="SignalP"/>
    </source>
</evidence>
<organism evidence="4">
    <name type="scientific">Amphimedon queenslandica</name>
    <name type="common">Sponge</name>
    <dbReference type="NCBI Taxonomy" id="400682"/>
    <lineage>
        <taxon>Eukaryota</taxon>
        <taxon>Metazoa</taxon>
        <taxon>Porifera</taxon>
        <taxon>Demospongiae</taxon>
        <taxon>Heteroscleromorpha</taxon>
        <taxon>Haplosclerida</taxon>
        <taxon>Niphatidae</taxon>
        <taxon>Amphimedon</taxon>
    </lineage>
</organism>
<feature type="transmembrane region" description="Helical" evidence="2">
    <location>
        <begin position="1345"/>
        <end position="1371"/>
    </location>
</feature>
<dbReference type="EnsemblMetazoa" id="XM_020008919.1">
    <property type="protein sequence ID" value="XP_019864478.1"/>
    <property type="gene ID" value="LOC109593817"/>
</dbReference>
<feature type="region of interest" description="Disordered" evidence="1">
    <location>
        <begin position="1159"/>
        <end position="1202"/>
    </location>
</feature>
<keyword evidence="5" id="KW-1185">Reference proteome</keyword>
<sequence length="1515" mass="162137">MDAAFLLLLCTLTLTAQVNSQDLPIFRCPTPSMTRSCNEQRSEIFLDSCNSTQCVECLAGCETSIASYGTRCPSNECTLGLCAAYVSLTRFAPMLPCVDTYGSDYCSFCENCSTTDSGSGGGSGIIDAMCESNYISLFCRLLPNGSNCINDFGSTVCSYCQNIQALCSSLSPSSLNSTQNATLCSNHARLCLLYDTEPFCNLTASNATFCSYCKYTVNNGICPPLPICSNDIALTCRLLNSDDNCDTRINSDFCLECKTNYSDCGNIENLSTLQRNVVCESETALSCPHTLTNTNCSSVSTYTCNYCQATQDTCLYVTESGNGTIPCNSNEIEMCAVDYGYFPCYLLNDTNYCSNCSNSLAACNYPYSQTFIPPFCERPSFLSLCSYFVDYERTNNLLCSQVFSNYTCIVCPFATRNCTQTFSSSDGQSLLCSSDSISICNDFVYSDGRCLTSDSEIDCDFCLLQRMTCNNNTNCSSCDNGNEGMESSGSNETLTCDTFEALYCQLLSSDMNSCFMKYDATLCIGCSYYVAQCGPLSADNITQSQLDTLCIQEALPYCELAIITNSSSFCGDDSDCSYCFITEGICHSFSNETLQICANASAFGNCEGFLYYPCYTFFDLDYCDTCNTIVTACPNINYDSQYIPQTLCSDTQYLSFCNQIIMQQDCGKVYGYVMCDYCQTINATCPSVSPDDVLSSFNQFCLNNSGTCTQLLSSVQDNQCNTTYTNQDCAFCSLLEFHCNRSVFDLPCTKEFIFFCDSAYNQNNCAMMYPADTCQTCSDYLARCPIIETSSLDQFCASDASISTCGAYPYGTGCQSYFQSINVTELLVICDFCLFYGYSCHDIVCKDIAQQCNNIITYGVSPIFNFTGSTFNQSNDTDQCLPCSAAYAICLELPVSGGGMGSGSSIVDTGNSIGTNSLPSSFHASTQSVVYSVLPSSLSLTSTVLVAFSTITSVVSGTIDSLSVTKSTTDFGIIGFTSTVIEMTNPTTVISRDMDISSTANIISIVDSSVAVISPTTDIVPTSDTFITSSITATDNTTTATSIDIASTSSTATATSIDIASTSSTATATSIDIASTSSTATATSIDIASTSFTATATSIDIASNSSTATATSVDIASTSSPSISSRTSSIASQTILSTISESTSVVSFIESTSSVSSRSTSSINTISVTPTPTTTSATSATPPGTTTRTTPSPTESPTIPTGNVVSVETLSAEEVRNAITLRFNGLTVELFLSRISDFIQAITSLTNKALSSTRKRQQAITSDGVLIVDGSLQLLSNNELEVAFLVRDTSGNVVIGSTVIQAIRANETSLTQSVGATGIARITEGVPEHLTPTPSVSSGGLSEGAIAGIVIAVLILVAVVLLLIAIFAYFYSKHGRGRGKYIFASEIAEKNLRTMSEIHEKDRTESVAMRHLSTTEPTPGIEKEDKPAQNQETASLNVPKPNASNGEASASEVSEKETKSVTKETVDLKKAEPVATKKDEVPSGDQLPAKDEGPVKNAQDDEDTDSEEQYVMYDL</sequence>
<reference evidence="5" key="1">
    <citation type="journal article" date="2010" name="Nature">
        <title>The Amphimedon queenslandica genome and the evolution of animal complexity.</title>
        <authorList>
            <person name="Srivastava M."/>
            <person name="Simakov O."/>
            <person name="Chapman J."/>
            <person name="Fahey B."/>
            <person name="Gauthier M.E."/>
            <person name="Mitros T."/>
            <person name="Richards G.S."/>
            <person name="Conaco C."/>
            <person name="Dacre M."/>
            <person name="Hellsten U."/>
            <person name="Larroux C."/>
            <person name="Putnam N.H."/>
            <person name="Stanke M."/>
            <person name="Adamska M."/>
            <person name="Darling A."/>
            <person name="Degnan S.M."/>
            <person name="Oakley T.H."/>
            <person name="Plachetzki D.C."/>
            <person name="Zhai Y."/>
            <person name="Adamski M."/>
            <person name="Calcino A."/>
            <person name="Cummins S.F."/>
            <person name="Goodstein D.M."/>
            <person name="Harris C."/>
            <person name="Jackson D.J."/>
            <person name="Leys S.P."/>
            <person name="Shu S."/>
            <person name="Woodcroft B.J."/>
            <person name="Vervoort M."/>
            <person name="Kosik K.S."/>
            <person name="Manning G."/>
            <person name="Degnan B.M."/>
            <person name="Rokhsar D.S."/>
        </authorList>
    </citation>
    <scope>NUCLEOTIDE SEQUENCE [LARGE SCALE GENOMIC DNA]</scope>
</reference>
<protein>
    <recommendedName>
        <fullName evidence="6">SEA domain-containing protein</fullName>
    </recommendedName>
</protein>
<evidence type="ECO:0000256" key="1">
    <source>
        <dbReference type="SAM" id="MobiDB-lite"/>
    </source>
</evidence>
<dbReference type="STRING" id="400682.A0A1X7VKD6"/>
<dbReference type="InParanoid" id="A0A1X7VKD6"/>